<dbReference type="InterPro" id="IPR018490">
    <property type="entry name" value="cNMP-bd_dom_sf"/>
</dbReference>
<dbReference type="Gene3D" id="2.60.120.10">
    <property type="entry name" value="Jelly Rolls"/>
    <property type="match status" value="1"/>
</dbReference>
<dbReference type="GO" id="GO:0005829">
    <property type="term" value="C:cytosol"/>
    <property type="evidence" value="ECO:0007669"/>
    <property type="project" value="TreeGrafter"/>
</dbReference>
<evidence type="ECO:0000259" key="5">
    <source>
        <dbReference type="PROSITE" id="PS50042"/>
    </source>
</evidence>
<keyword evidence="8" id="KW-1185">Reference proteome</keyword>
<dbReference type="InterPro" id="IPR050397">
    <property type="entry name" value="Env_Response_Regulators"/>
</dbReference>
<evidence type="ECO:0000256" key="3">
    <source>
        <dbReference type="ARBA" id="ARBA00023159"/>
    </source>
</evidence>
<dbReference type="Pfam" id="PF00027">
    <property type="entry name" value="cNMP_binding"/>
    <property type="match status" value="1"/>
</dbReference>
<keyword evidence="4" id="KW-0804">Transcription</keyword>
<name>A0A172TEJ7_9BACL</name>
<dbReference type="KEGG" id="pswu:SY83_02120"/>
<protein>
    <submittedName>
        <fullName evidence="7">Crp/Fnr family transcriptional regulator</fullName>
    </submittedName>
</protein>
<keyword evidence="2" id="KW-0238">DNA-binding</keyword>
<evidence type="ECO:0000256" key="4">
    <source>
        <dbReference type="ARBA" id="ARBA00023163"/>
    </source>
</evidence>
<dbReference type="AlphaFoldDB" id="A0A172TEJ7"/>
<evidence type="ECO:0000256" key="1">
    <source>
        <dbReference type="ARBA" id="ARBA00023015"/>
    </source>
</evidence>
<feature type="domain" description="Cyclic nucleotide-binding" evidence="5">
    <location>
        <begin position="36"/>
        <end position="135"/>
    </location>
</feature>
<dbReference type="InterPro" id="IPR036390">
    <property type="entry name" value="WH_DNA-bd_sf"/>
</dbReference>
<evidence type="ECO:0000259" key="6">
    <source>
        <dbReference type="PROSITE" id="PS51063"/>
    </source>
</evidence>
<sequence length="232" mass="26483">MKALNDPVQLQHYLQLHRIESIFNEGIQPYLSLYSYDRGETICAQSEPSHRLYVLVKGKLKIYTTSAEGKTLILSFKTPLEVIGDIEYVQNINTINTVEAVSPVHMIGVPYSILRQYAGDYAPFLQFLLDIITRKFHKKSNSSNFNLMYPVEVRLASYLLSVIYDEQDGAQNGRLSTSNLTDVANLIGTSYRHLNRVIHQFRIDGLINRSKGFIVITHKEALEALANRNIYE</sequence>
<dbReference type="PATRIC" id="fig|1178515.4.peg.403"/>
<dbReference type="InterPro" id="IPR000595">
    <property type="entry name" value="cNMP-bd_dom"/>
</dbReference>
<feature type="domain" description="HTH crp-type" evidence="6">
    <location>
        <begin position="149"/>
        <end position="220"/>
    </location>
</feature>
<reference evidence="7 8" key="1">
    <citation type="submission" date="2015-01" db="EMBL/GenBank/DDBJ databases">
        <title>Paenibacillus swuensis/DY6/whole genome sequencing.</title>
        <authorList>
            <person name="Kim M.K."/>
            <person name="Srinivasan S."/>
            <person name="Lee J.-J."/>
        </authorList>
    </citation>
    <scope>NUCLEOTIDE SEQUENCE [LARGE SCALE GENOMIC DNA]</scope>
    <source>
        <strain evidence="7 8">DY6</strain>
    </source>
</reference>
<dbReference type="GO" id="GO:0003700">
    <property type="term" value="F:DNA-binding transcription factor activity"/>
    <property type="evidence" value="ECO:0007669"/>
    <property type="project" value="TreeGrafter"/>
</dbReference>
<evidence type="ECO:0000313" key="7">
    <source>
        <dbReference type="EMBL" id="ANE45324.1"/>
    </source>
</evidence>
<dbReference type="PROSITE" id="PS50042">
    <property type="entry name" value="CNMP_BINDING_3"/>
    <property type="match status" value="1"/>
</dbReference>
<dbReference type="PANTHER" id="PTHR24567:SF26">
    <property type="entry name" value="REGULATORY PROTEIN YEIL"/>
    <property type="match status" value="1"/>
</dbReference>
<proteinExistence type="predicted"/>
<dbReference type="PROSITE" id="PS51063">
    <property type="entry name" value="HTH_CRP_2"/>
    <property type="match status" value="1"/>
</dbReference>
<organism evidence="7 8">
    <name type="scientific">Paenibacillus swuensis</name>
    <dbReference type="NCBI Taxonomy" id="1178515"/>
    <lineage>
        <taxon>Bacteria</taxon>
        <taxon>Bacillati</taxon>
        <taxon>Bacillota</taxon>
        <taxon>Bacilli</taxon>
        <taxon>Bacillales</taxon>
        <taxon>Paenibacillaceae</taxon>
        <taxon>Paenibacillus</taxon>
    </lineage>
</organism>
<dbReference type="RefSeq" id="WP_068603823.1">
    <property type="nucleotide sequence ID" value="NZ_CP011388.1"/>
</dbReference>
<dbReference type="CDD" id="cd00038">
    <property type="entry name" value="CAP_ED"/>
    <property type="match status" value="1"/>
</dbReference>
<dbReference type="OrthoDB" id="581021at2"/>
<dbReference type="SMART" id="SM00100">
    <property type="entry name" value="cNMP"/>
    <property type="match status" value="1"/>
</dbReference>
<accession>A0A172TEJ7</accession>
<gene>
    <name evidence="7" type="ORF">SY83_02120</name>
</gene>
<dbReference type="SUPFAM" id="SSF46785">
    <property type="entry name" value="Winged helix' DNA-binding domain"/>
    <property type="match status" value="1"/>
</dbReference>
<dbReference type="SUPFAM" id="SSF51206">
    <property type="entry name" value="cAMP-binding domain-like"/>
    <property type="match status" value="1"/>
</dbReference>
<dbReference type="Proteomes" id="UP000076927">
    <property type="component" value="Chromosome"/>
</dbReference>
<keyword evidence="3" id="KW-0010">Activator</keyword>
<dbReference type="PANTHER" id="PTHR24567">
    <property type="entry name" value="CRP FAMILY TRANSCRIPTIONAL REGULATORY PROTEIN"/>
    <property type="match status" value="1"/>
</dbReference>
<dbReference type="InterPro" id="IPR012318">
    <property type="entry name" value="HTH_CRP"/>
</dbReference>
<keyword evidence="1" id="KW-0805">Transcription regulation</keyword>
<dbReference type="GO" id="GO:0003677">
    <property type="term" value="F:DNA binding"/>
    <property type="evidence" value="ECO:0007669"/>
    <property type="project" value="UniProtKB-KW"/>
</dbReference>
<dbReference type="Pfam" id="PF13545">
    <property type="entry name" value="HTH_Crp_2"/>
    <property type="match status" value="1"/>
</dbReference>
<dbReference type="EMBL" id="CP011388">
    <property type="protein sequence ID" value="ANE45324.1"/>
    <property type="molecule type" value="Genomic_DNA"/>
</dbReference>
<evidence type="ECO:0000313" key="8">
    <source>
        <dbReference type="Proteomes" id="UP000076927"/>
    </source>
</evidence>
<dbReference type="InterPro" id="IPR014710">
    <property type="entry name" value="RmlC-like_jellyroll"/>
</dbReference>
<evidence type="ECO:0000256" key="2">
    <source>
        <dbReference type="ARBA" id="ARBA00023125"/>
    </source>
</evidence>
<dbReference type="STRING" id="1178515.SY83_02120"/>